<keyword evidence="5" id="KW-0472">Membrane</keyword>
<keyword evidence="4" id="KW-0378">Hydrolase</keyword>
<dbReference type="GeneID" id="25268886"/>
<dbReference type="InterPro" id="IPR029052">
    <property type="entry name" value="Metallo-depent_PP-like"/>
</dbReference>
<proteinExistence type="predicted"/>
<dbReference type="PANTHER" id="PTHR10161">
    <property type="entry name" value="TARTRATE-RESISTANT ACID PHOSPHATASE TYPE 5"/>
    <property type="match status" value="1"/>
</dbReference>
<dbReference type="InterPro" id="IPR051558">
    <property type="entry name" value="Metallophosphoesterase_PAP"/>
</dbReference>
<dbReference type="InterPro" id="IPR024927">
    <property type="entry name" value="Acid_PPase"/>
</dbReference>
<evidence type="ECO:0000256" key="5">
    <source>
        <dbReference type="SAM" id="Phobius"/>
    </source>
</evidence>
<dbReference type="VEuPathDB" id="ToxoDB:EAH_00008160"/>
<feature type="chain" id="PRO_5004669732" description="acid phosphatase" evidence="6">
    <location>
        <begin position="35"/>
        <end position="399"/>
    </location>
</feature>
<keyword evidence="3 6" id="KW-0732">Signal</keyword>
<dbReference type="Gene3D" id="3.60.21.10">
    <property type="match status" value="1"/>
</dbReference>
<reference evidence="7" key="2">
    <citation type="submission" date="2013-10" db="EMBL/GenBank/DDBJ databases">
        <authorList>
            <person name="Aslett M."/>
        </authorList>
    </citation>
    <scope>NUCLEOTIDE SEQUENCE</scope>
    <source>
        <strain evidence="7">Houghton</strain>
    </source>
</reference>
<keyword evidence="5" id="KW-0812">Transmembrane</keyword>
<name>U6GEF5_EIMAC</name>
<dbReference type="EMBL" id="HG670896">
    <property type="protein sequence ID" value="CDI78631.1"/>
    <property type="molecule type" value="Genomic_DNA"/>
</dbReference>
<evidence type="ECO:0000256" key="1">
    <source>
        <dbReference type="ARBA" id="ARBA00000032"/>
    </source>
</evidence>
<feature type="transmembrane region" description="Helical" evidence="5">
    <location>
        <begin position="369"/>
        <end position="394"/>
    </location>
</feature>
<evidence type="ECO:0000313" key="8">
    <source>
        <dbReference type="Proteomes" id="UP000018050"/>
    </source>
</evidence>
<accession>U6GEF5</accession>
<dbReference type="GO" id="GO:0003993">
    <property type="term" value="F:acid phosphatase activity"/>
    <property type="evidence" value="ECO:0007669"/>
    <property type="project" value="UniProtKB-EC"/>
</dbReference>
<evidence type="ECO:0000256" key="6">
    <source>
        <dbReference type="SAM" id="SignalP"/>
    </source>
</evidence>
<keyword evidence="8" id="KW-1185">Reference proteome</keyword>
<organism evidence="7 8">
    <name type="scientific">Eimeria acervulina</name>
    <name type="common">Coccidian parasite</name>
    <dbReference type="NCBI Taxonomy" id="5801"/>
    <lineage>
        <taxon>Eukaryota</taxon>
        <taxon>Sar</taxon>
        <taxon>Alveolata</taxon>
        <taxon>Apicomplexa</taxon>
        <taxon>Conoidasida</taxon>
        <taxon>Coccidia</taxon>
        <taxon>Eucoccidiorida</taxon>
        <taxon>Eimeriorina</taxon>
        <taxon>Eimeriidae</taxon>
        <taxon>Eimeria</taxon>
    </lineage>
</organism>
<dbReference type="EC" id="3.1.3.2" evidence="2"/>
<protein>
    <recommendedName>
        <fullName evidence="2">acid phosphatase</fullName>
        <ecNumber evidence="2">3.1.3.2</ecNumber>
    </recommendedName>
</protein>
<dbReference type="PANTHER" id="PTHR10161:SF14">
    <property type="entry name" value="TARTRATE-RESISTANT ACID PHOSPHATASE TYPE 5"/>
    <property type="match status" value="1"/>
</dbReference>
<dbReference type="OMA" id="CLFEMSA"/>
<feature type="signal peptide" evidence="6">
    <location>
        <begin position="1"/>
        <end position="34"/>
    </location>
</feature>
<evidence type="ECO:0000256" key="3">
    <source>
        <dbReference type="ARBA" id="ARBA00022729"/>
    </source>
</evidence>
<comment type="catalytic activity">
    <reaction evidence="1">
        <text>a phosphate monoester + H2O = an alcohol + phosphate</text>
        <dbReference type="Rhea" id="RHEA:15017"/>
        <dbReference type="ChEBI" id="CHEBI:15377"/>
        <dbReference type="ChEBI" id="CHEBI:30879"/>
        <dbReference type="ChEBI" id="CHEBI:43474"/>
        <dbReference type="ChEBI" id="CHEBI:67140"/>
        <dbReference type="EC" id="3.1.3.2"/>
    </reaction>
</comment>
<keyword evidence="5" id="KW-1133">Transmembrane helix</keyword>
<dbReference type="RefSeq" id="XP_013251171.1">
    <property type="nucleotide sequence ID" value="XM_013395717.1"/>
</dbReference>
<evidence type="ECO:0000256" key="2">
    <source>
        <dbReference type="ARBA" id="ARBA00012646"/>
    </source>
</evidence>
<dbReference type="SUPFAM" id="SSF56300">
    <property type="entry name" value="Metallo-dependent phosphatases"/>
    <property type="match status" value="1"/>
</dbReference>
<dbReference type="Proteomes" id="UP000018050">
    <property type="component" value="Unassembled WGS sequence"/>
</dbReference>
<evidence type="ECO:0000256" key="4">
    <source>
        <dbReference type="ARBA" id="ARBA00022801"/>
    </source>
</evidence>
<gene>
    <name evidence="7" type="ORF">EAH_00008160</name>
</gene>
<reference evidence="7" key="1">
    <citation type="submission" date="2013-10" db="EMBL/GenBank/DDBJ databases">
        <title>Genomic analysis of the causative agents of coccidiosis in chickens.</title>
        <authorList>
            <person name="Reid A.J."/>
            <person name="Blake D."/>
            <person name="Billington K."/>
            <person name="Browne H."/>
            <person name="Dunn M."/>
            <person name="Hung S."/>
            <person name="Kawahara F."/>
            <person name="Miranda-Saavedra D."/>
            <person name="Mourier T."/>
            <person name="Nagra H."/>
            <person name="Otto T.D."/>
            <person name="Rawlings N."/>
            <person name="Sanchez A."/>
            <person name="Sanders M."/>
            <person name="Subramaniam C."/>
            <person name="Tay Y."/>
            <person name="Dear P."/>
            <person name="Doerig C."/>
            <person name="Gruber A."/>
            <person name="Parkinson J."/>
            <person name="Shirley M."/>
            <person name="Wan K.L."/>
            <person name="Berriman M."/>
            <person name="Tomley F."/>
            <person name="Pain A."/>
        </authorList>
    </citation>
    <scope>NUCLEOTIDE SEQUENCE</scope>
    <source>
        <strain evidence="7">Houghton</strain>
    </source>
</reference>
<dbReference type="OrthoDB" id="411211at2759"/>
<sequence>MARFASLSTSPCVRWVALAAAILVSVVEVPAVQCQLRFAAIGNWGFDVSGQKEVAETLKKAAAEQRISFLVSPGSNFPNGVSGANDTKWEESFENVYSDENGSLKMPFLTVLGAEDWSGNYTAMRERTDLVYGEGSEADLVSNSPKWTLPNWWYHYAVHFAATTGSAFISSGHKDMSVGMVFVDTWVLSSAFPFGNVTEKAWKDLERTLEIAPKVFDYIIVVGNRPVYSSGSSKGDSTLQYYLQPLLKKAGVDAYISGYDRDMEVIEDDDISYINCGTGSLSGGSALVKASGSKFFSGDKGFCLFEMSAEGLVTKFINGENGETLYEHKQPLKNRPERSTIDQFNYLTDMPEVTYFPVPEMGKLPGKDVFVRVVGTIGLCILTFLGTLGIATGISRAMK</sequence>
<dbReference type="AlphaFoldDB" id="U6GEF5"/>
<evidence type="ECO:0000313" key="7">
    <source>
        <dbReference type="EMBL" id="CDI78631.1"/>
    </source>
</evidence>
<dbReference type="CDD" id="cd07378">
    <property type="entry name" value="MPP_ACP5"/>
    <property type="match status" value="1"/>
</dbReference>